<protein>
    <submittedName>
        <fullName evidence="1">Sensor histidine kinase</fullName>
    </submittedName>
</protein>
<keyword evidence="1" id="KW-0808">Transferase</keyword>
<feature type="non-terminal residue" evidence="1">
    <location>
        <position position="1"/>
    </location>
</feature>
<reference evidence="1 2" key="1">
    <citation type="journal article" date="2018" name="Nat. Biotechnol.">
        <title>A standardized bacterial taxonomy based on genome phylogeny substantially revises the tree of life.</title>
        <authorList>
            <person name="Parks D.H."/>
            <person name="Chuvochina M."/>
            <person name="Waite D.W."/>
            <person name="Rinke C."/>
            <person name="Skarshewski A."/>
            <person name="Chaumeil P.A."/>
            <person name="Hugenholtz P."/>
        </authorList>
    </citation>
    <scope>NUCLEOTIDE SEQUENCE [LARGE SCALE GENOMIC DNA]</scope>
    <source>
        <strain evidence="1">UBA9152</strain>
    </source>
</reference>
<proteinExistence type="predicted"/>
<name>A0A3C1KF33_9MICO</name>
<dbReference type="EMBL" id="DMNG01000186">
    <property type="protein sequence ID" value="HAN25078.1"/>
    <property type="molecule type" value="Genomic_DNA"/>
</dbReference>
<dbReference type="Proteomes" id="UP000257479">
    <property type="component" value="Unassembled WGS sequence"/>
</dbReference>
<dbReference type="AlphaFoldDB" id="A0A3C1KF33"/>
<gene>
    <name evidence="1" type="ORF">DCP95_10975</name>
</gene>
<evidence type="ECO:0000313" key="1">
    <source>
        <dbReference type="EMBL" id="HAN25078.1"/>
    </source>
</evidence>
<accession>A0A3C1KF33</accession>
<comment type="caution">
    <text evidence="1">The sequence shown here is derived from an EMBL/GenBank/DDBJ whole genome shotgun (WGS) entry which is preliminary data.</text>
</comment>
<evidence type="ECO:0000313" key="2">
    <source>
        <dbReference type="Proteomes" id="UP000257479"/>
    </source>
</evidence>
<dbReference type="Gene3D" id="3.30.565.10">
    <property type="entry name" value="Histidine kinase-like ATPase, C-terminal domain"/>
    <property type="match status" value="1"/>
</dbReference>
<organism evidence="1 2">
    <name type="scientific">Microbacterium ginsengisoli</name>
    <dbReference type="NCBI Taxonomy" id="400772"/>
    <lineage>
        <taxon>Bacteria</taxon>
        <taxon>Bacillati</taxon>
        <taxon>Actinomycetota</taxon>
        <taxon>Actinomycetes</taxon>
        <taxon>Micrococcales</taxon>
        <taxon>Microbacteriaceae</taxon>
        <taxon>Microbacterium</taxon>
    </lineage>
</organism>
<dbReference type="GO" id="GO:0016301">
    <property type="term" value="F:kinase activity"/>
    <property type="evidence" value="ECO:0007669"/>
    <property type="project" value="UniProtKB-KW"/>
</dbReference>
<keyword evidence="1" id="KW-0418">Kinase</keyword>
<dbReference type="InterPro" id="IPR036890">
    <property type="entry name" value="HATPase_C_sf"/>
</dbReference>
<sequence>DDGVGPGAGTASTGLTGLRERADAAGARLRIGRSDLGGFSVRVEL</sequence>